<sequence>MSINNLVVDLNPHEDPERENIKTTEQHEIGTDMSTISQTTICGHVTEVTTDKAITQTPQEINFALRDEVKLQIKDRPVLNFETVTQPMEYESLKSESSVTKVQNHCIKSHLKAQTSSDGLLTTSSDDFNSATYSLKMFRAGSSESEAFVF</sequence>
<proteinExistence type="predicted"/>
<keyword evidence="2" id="KW-1185">Reference proteome</keyword>
<dbReference type="Proteomes" id="UP000663879">
    <property type="component" value="Unassembled WGS sequence"/>
</dbReference>
<evidence type="ECO:0000313" key="1">
    <source>
        <dbReference type="EMBL" id="CAF0980498.1"/>
    </source>
</evidence>
<gene>
    <name evidence="1" type="ORF">OXX778_LOCUS15391</name>
</gene>
<name>A0A814FE40_9BILA</name>
<evidence type="ECO:0000313" key="2">
    <source>
        <dbReference type="Proteomes" id="UP000663879"/>
    </source>
</evidence>
<organism evidence="1 2">
    <name type="scientific">Brachionus calyciflorus</name>
    <dbReference type="NCBI Taxonomy" id="104777"/>
    <lineage>
        <taxon>Eukaryota</taxon>
        <taxon>Metazoa</taxon>
        <taxon>Spiralia</taxon>
        <taxon>Gnathifera</taxon>
        <taxon>Rotifera</taxon>
        <taxon>Eurotatoria</taxon>
        <taxon>Monogononta</taxon>
        <taxon>Pseudotrocha</taxon>
        <taxon>Ploima</taxon>
        <taxon>Brachionidae</taxon>
        <taxon>Brachionus</taxon>
    </lineage>
</organism>
<dbReference type="EMBL" id="CAJNOC010003387">
    <property type="protein sequence ID" value="CAF0980498.1"/>
    <property type="molecule type" value="Genomic_DNA"/>
</dbReference>
<dbReference type="AlphaFoldDB" id="A0A814FE40"/>
<accession>A0A814FE40</accession>
<protein>
    <submittedName>
        <fullName evidence="1">Uncharacterized protein</fullName>
    </submittedName>
</protein>
<reference evidence="1" key="1">
    <citation type="submission" date="2021-02" db="EMBL/GenBank/DDBJ databases">
        <authorList>
            <person name="Nowell W R."/>
        </authorList>
    </citation>
    <scope>NUCLEOTIDE SEQUENCE</scope>
    <source>
        <strain evidence="1">Ploen Becks lab</strain>
    </source>
</reference>
<comment type="caution">
    <text evidence="1">The sequence shown here is derived from an EMBL/GenBank/DDBJ whole genome shotgun (WGS) entry which is preliminary data.</text>
</comment>